<keyword evidence="2" id="KW-1185">Reference proteome</keyword>
<accession>A0A1H3T307</accession>
<sequence length="166" mass="17930">MTIRALPASITTIERRRRAHGRALCRHHAGPLLCLAAILLDDIDAASDVVAATLATACRPIQYPRASSGHTRVALARSVFWRCIGRLAAIERFGTATRRSAGTPEAILALTVFGGHDLKQAAQTLQIPETDVERQVRELMSVIAPDVRQTVAAARLRVLPPLDATV</sequence>
<dbReference type="AlphaFoldDB" id="A0A1H3T307"/>
<dbReference type="Proteomes" id="UP000199632">
    <property type="component" value="Unassembled WGS sequence"/>
</dbReference>
<name>A0A1H3T307_9ACTN</name>
<evidence type="ECO:0000313" key="1">
    <source>
        <dbReference type="EMBL" id="SDZ44317.1"/>
    </source>
</evidence>
<reference evidence="2" key="1">
    <citation type="submission" date="2016-10" db="EMBL/GenBank/DDBJ databases">
        <authorList>
            <person name="Varghese N."/>
            <person name="Submissions S."/>
        </authorList>
    </citation>
    <scope>NUCLEOTIDE SEQUENCE [LARGE SCALE GENOMIC DNA]</scope>
    <source>
        <strain evidence="2">DSM 44718</strain>
    </source>
</reference>
<dbReference type="RefSeq" id="WP_090798236.1">
    <property type="nucleotide sequence ID" value="NZ_BOND01000004.1"/>
</dbReference>
<proteinExistence type="predicted"/>
<dbReference type="EMBL" id="FNQB01000003">
    <property type="protein sequence ID" value="SDZ44317.1"/>
    <property type="molecule type" value="Genomic_DNA"/>
</dbReference>
<organism evidence="1 2">
    <name type="scientific">Asanoa ishikariensis</name>
    <dbReference type="NCBI Taxonomy" id="137265"/>
    <lineage>
        <taxon>Bacteria</taxon>
        <taxon>Bacillati</taxon>
        <taxon>Actinomycetota</taxon>
        <taxon>Actinomycetes</taxon>
        <taxon>Micromonosporales</taxon>
        <taxon>Micromonosporaceae</taxon>
        <taxon>Asanoa</taxon>
    </lineage>
</organism>
<protein>
    <recommendedName>
        <fullName evidence="3">Sigma-70, region 4</fullName>
    </recommendedName>
</protein>
<dbReference type="OrthoDB" id="9860984at2"/>
<evidence type="ECO:0000313" key="2">
    <source>
        <dbReference type="Proteomes" id="UP000199632"/>
    </source>
</evidence>
<evidence type="ECO:0008006" key="3">
    <source>
        <dbReference type="Google" id="ProtNLM"/>
    </source>
</evidence>
<gene>
    <name evidence="1" type="ORF">SAMN05421684_5094</name>
</gene>